<reference evidence="13" key="1">
    <citation type="journal article" date="2018" name="Gigascience">
        <title>Genome assembly of the Pink Ipe (Handroanthus impetiginosus, Bignoniaceae), a highly valued, ecologically keystone Neotropical timber forest tree.</title>
        <authorList>
            <person name="Silva-Junior O.B."/>
            <person name="Grattapaglia D."/>
            <person name="Novaes E."/>
            <person name="Collevatti R.G."/>
        </authorList>
    </citation>
    <scope>NUCLEOTIDE SEQUENCE [LARGE SCALE GENOMIC DNA]</scope>
    <source>
        <strain evidence="13">cv. UFG-1</strain>
    </source>
</reference>
<evidence type="ECO:0000256" key="10">
    <source>
        <dbReference type="SAM" id="SignalP"/>
    </source>
</evidence>
<dbReference type="STRING" id="429701.A0A2G9HGV0"/>
<keyword evidence="5" id="KW-0965">Cell junction</keyword>
<keyword evidence="4" id="KW-0677">Repeat</keyword>
<evidence type="ECO:0000256" key="3">
    <source>
        <dbReference type="ARBA" id="ARBA00022729"/>
    </source>
</evidence>
<feature type="domain" description="Gnk2-homologous" evidence="11">
    <location>
        <begin position="30"/>
        <end position="132"/>
    </location>
</feature>
<dbReference type="GO" id="GO:0009506">
    <property type="term" value="C:plasmodesma"/>
    <property type="evidence" value="ECO:0007669"/>
    <property type="project" value="UniProtKB-SubCell"/>
</dbReference>
<evidence type="ECO:0000256" key="8">
    <source>
        <dbReference type="ARBA" id="ARBA00038393"/>
    </source>
</evidence>
<dbReference type="InterPro" id="IPR051378">
    <property type="entry name" value="Cell2Cell_Antifungal"/>
</dbReference>
<dbReference type="EMBL" id="NKXS01001811">
    <property type="protein sequence ID" value="PIN16728.1"/>
    <property type="molecule type" value="Genomic_DNA"/>
</dbReference>
<name>A0A2G9HGV0_9LAMI</name>
<comment type="subcellular location">
    <subcellularLocation>
        <location evidence="7">Cell junction</location>
        <location evidence="7">Plasmodesma</location>
    </subcellularLocation>
    <subcellularLocation>
        <location evidence="1">Cell membrane</location>
        <topology evidence="1">Single-pass type I membrane protein</topology>
    </subcellularLocation>
</comment>
<comment type="caution">
    <text evidence="12">The sequence shown here is derived from an EMBL/GenBank/DDBJ whole genome shotgun (WGS) entry which is preliminary data.</text>
</comment>
<evidence type="ECO:0000256" key="4">
    <source>
        <dbReference type="ARBA" id="ARBA00022737"/>
    </source>
</evidence>
<dbReference type="PROSITE" id="PS51473">
    <property type="entry name" value="GNK2"/>
    <property type="match status" value="2"/>
</dbReference>
<feature type="transmembrane region" description="Helical" evidence="9">
    <location>
        <begin position="262"/>
        <end position="283"/>
    </location>
</feature>
<dbReference type="Pfam" id="PF01657">
    <property type="entry name" value="Stress-antifung"/>
    <property type="match status" value="2"/>
</dbReference>
<proteinExistence type="inferred from homology"/>
<evidence type="ECO:0000256" key="1">
    <source>
        <dbReference type="ARBA" id="ARBA00004251"/>
    </source>
</evidence>
<feature type="domain" description="Gnk2-homologous" evidence="11">
    <location>
        <begin position="142"/>
        <end position="243"/>
    </location>
</feature>
<evidence type="ECO:0000256" key="9">
    <source>
        <dbReference type="SAM" id="Phobius"/>
    </source>
</evidence>
<keyword evidence="9" id="KW-1133">Transmembrane helix</keyword>
<evidence type="ECO:0000256" key="5">
    <source>
        <dbReference type="ARBA" id="ARBA00022949"/>
    </source>
</evidence>
<dbReference type="PANTHER" id="PTHR32080:SF58">
    <property type="entry name" value="CYSTEINE-RICH REPEAT SECRETORY PROTEIN 39-LIKE"/>
    <property type="match status" value="1"/>
</dbReference>
<keyword evidence="6" id="KW-1015">Disulfide bond</keyword>
<evidence type="ECO:0000313" key="13">
    <source>
        <dbReference type="Proteomes" id="UP000231279"/>
    </source>
</evidence>
<dbReference type="AlphaFoldDB" id="A0A2G9HGV0"/>
<evidence type="ECO:0000256" key="6">
    <source>
        <dbReference type="ARBA" id="ARBA00023157"/>
    </source>
</evidence>
<dbReference type="InterPro" id="IPR038408">
    <property type="entry name" value="GNK2_sf"/>
</dbReference>
<gene>
    <name evidence="12" type="ORF">CDL12_10603</name>
</gene>
<accession>A0A2G9HGV0</accession>
<keyword evidence="9" id="KW-0472">Membrane</keyword>
<keyword evidence="3 10" id="KW-0732">Signal</keyword>
<evidence type="ECO:0000256" key="7">
    <source>
        <dbReference type="ARBA" id="ARBA00024184"/>
    </source>
</evidence>
<dbReference type="Proteomes" id="UP000231279">
    <property type="component" value="Unassembled WGS sequence"/>
</dbReference>
<feature type="signal peptide" evidence="10">
    <location>
        <begin position="1"/>
        <end position="27"/>
    </location>
</feature>
<keyword evidence="9" id="KW-0812">Transmembrane</keyword>
<feature type="chain" id="PRO_5013560524" description="Gnk2-homologous domain-containing protein" evidence="10">
    <location>
        <begin position="28"/>
        <end position="294"/>
    </location>
</feature>
<evidence type="ECO:0000313" key="12">
    <source>
        <dbReference type="EMBL" id="PIN16728.1"/>
    </source>
</evidence>
<protein>
    <recommendedName>
        <fullName evidence="11">Gnk2-homologous domain-containing protein</fullName>
    </recommendedName>
</protein>
<dbReference type="GO" id="GO:0010497">
    <property type="term" value="P:plasmodesmata-mediated intercellular transport"/>
    <property type="evidence" value="ECO:0007669"/>
    <property type="project" value="TreeGrafter"/>
</dbReference>
<keyword evidence="2" id="KW-0945">Host-virus interaction</keyword>
<dbReference type="OrthoDB" id="1715309at2759"/>
<comment type="similarity">
    <text evidence="8">Belongs to the cysteine-rich repeat secretory protein family. Plasmodesmata-located proteins (PDLD) subfamily.</text>
</comment>
<dbReference type="PANTHER" id="PTHR32080">
    <property type="entry name" value="ANTIFUNGAL PROTEIN GINKBILOBIN-2-LIKE"/>
    <property type="match status" value="1"/>
</dbReference>
<dbReference type="Gene3D" id="3.30.430.20">
    <property type="entry name" value="Gnk2 domain, C-X8-C-X2-C motif"/>
    <property type="match status" value="2"/>
</dbReference>
<dbReference type="CDD" id="cd23509">
    <property type="entry name" value="Gnk2-like"/>
    <property type="match status" value="2"/>
</dbReference>
<evidence type="ECO:0000256" key="2">
    <source>
        <dbReference type="ARBA" id="ARBA00022581"/>
    </source>
</evidence>
<sequence>MEYSSKNHSILQVLILWFLLILHSVKTENNHELIYSKCPNQTSPNPSHSSLVSALFQEFIAQSSKSKFFDTIVADDRTAISGSFQCRHDLSPDECKSCVSRIKFLSTNLCGKNAPSRIQLSGCYFHYQEDEDETYDSIYKPHNHVLHRKCSKHKVKKSKYEEMKFAAFSALENGVVISGKGFFETKYESIYVLAECDGSLGACDCGECVNDAVLIDGEDECRYSVSGEVYMERCFIKYEFGGRGSGGNSFGDNGGGDRSPKLVAIVVGGLAAILLGSAFFYFIRSCGKKKDGNI</sequence>
<dbReference type="CDD" id="cd12087">
    <property type="entry name" value="TM_EGFR-like"/>
    <property type="match status" value="1"/>
</dbReference>
<evidence type="ECO:0000259" key="11">
    <source>
        <dbReference type="PROSITE" id="PS51473"/>
    </source>
</evidence>
<dbReference type="InterPro" id="IPR002902">
    <property type="entry name" value="GNK2"/>
</dbReference>
<dbReference type="GO" id="GO:0005886">
    <property type="term" value="C:plasma membrane"/>
    <property type="evidence" value="ECO:0007669"/>
    <property type="project" value="UniProtKB-SubCell"/>
</dbReference>
<keyword evidence="13" id="KW-1185">Reference proteome</keyword>
<organism evidence="12 13">
    <name type="scientific">Handroanthus impetiginosus</name>
    <dbReference type="NCBI Taxonomy" id="429701"/>
    <lineage>
        <taxon>Eukaryota</taxon>
        <taxon>Viridiplantae</taxon>
        <taxon>Streptophyta</taxon>
        <taxon>Embryophyta</taxon>
        <taxon>Tracheophyta</taxon>
        <taxon>Spermatophyta</taxon>
        <taxon>Magnoliopsida</taxon>
        <taxon>eudicotyledons</taxon>
        <taxon>Gunneridae</taxon>
        <taxon>Pentapetalae</taxon>
        <taxon>asterids</taxon>
        <taxon>lamiids</taxon>
        <taxon>Lamiales</taxon>
        <taxon>Bignoniaceae</taxon>
        <taxon>Crescentiina</taxon>
        <taxon>Tabebuia alliance</taxon>
        <taxon>Handroanthus</taxon>
    </lineage>
</organism>
<dbReference type="GO" id="GO:0046739">
    <property type="term" value="P:transport of virus in multicellular host"/>
    <property type="evidence" value="ECO:0007669"/>
    <property type="project" value="TreeGrafter"/>
</dbReference>